<comment type="caution">
    <text evidence="11">The sequence shown here is derived from an EMBL/GenBank/DDBJ whole genome shotgun (WGS) entry which is preliminary data.</text>
</comment>
<keyword evidence="3 8" id="KW-0545">Nucleotide biosynthesis</keyword>
<evidence type="ECO:0000256" key="3">
    <source>
        <dbReference type="ARBA" id="ARBA00022727"/>
    </source>
</evidence>
<dbReference type="AlphaFoldDB" id="A0A2M8EK04"/>
<dbReference type="GO" id="GO:0006233">
    <property type="term" value="P:dTDP biosynthetic process"/>
    <property type="evidence" value="ECO:0007669"/>
    <property type="project" value="InterPro"/>
</dbReference>
<dbReference type="Gene3D" id="3.40.50.300">
    <property type="entry name" value="P-loop containing nucleotide triphosphate hydrolases"/>
    <property type="match status" value="1"/>
</dbReference>
<evidence type="ECO:0000313" key="12">
    <source>
        <dbReference type="Proteomes" id="UP000228781"/>
    </source>
</evidence>
<evidence type="ECO:0000256" key="2">
    <source>
        <dbReference type="ARBA" id="ARBA00022679"/>
    </source>
</evidence>
<comment type="similarity">
    <text evidence="1 8">Belongs to the thymidylate kinase family.</text>
</comment>
<dbReference type="PANTHER" id="PTHR10344:SF4">
    <property type="entry name" value="UMP-CMP KINASE 2, MITOCHONDRIAL"/>
    <property type="match status" value="1"/>
</dbReference>
<evidence type="ECO:0000256" key="5">
    <source>
        <dbReference type="ARBA" id="ARBA00022777"/>
    </source>
</evidence>
<dbReference type="InterPro" id="IPR018094">
    <property type="entry name" value="Thymidylate_kinase"/>
</dbReference>
<proteinExistence type="inferred from homology"/>
<sequence>MGAQGTLSVSGPRGGNQKRRGRKMKKNPHKGKFIVLEGTDGSGKATQLELLVKKLKEAGLPIETADFPQYKSTFFGKLVGRYLAGEFGKVYEISPYLSALPFAGDRWQAAPKILRWLEEGKIVIANRYKGSNDAHQAVKLPVREQQAFLSWVDELEYEVFGIPLEDLTIFLYVPPAIGQKLVSKKGDRPWLKGAKQDIHERDRNYLKKASRMYLRLAKGRDNWVLIDCTNGRGGIRPIEEIHHDVLEVVRSHLEIEI</sequence>
<evidence type="ECO:0000313" key="11">
    <source>
        <dbReference type="EMBL" id="PJC23065.1"/>
    </source>
</evidence>
<keyword evidence="6 8" id="KW-0067">ATP-binding</keyword>
<dbReference type="EC" id="2.7.4.9" evidence="8"/>
<evidence type="ECO:0000256" key="8">
    <source>
        <dbReference type="HAMAP-Rule" id="MF_00165"/>
    </source>
</evidence>
<evidence type="ECO:0000256" key="9">
    <source>
        <dbReference type="SAM" id="MobiDB-lite"/>
    </source>
</evidence>
<organism evidence="11 12">
    <name type="scientific">candidate division WWE3 bacterium CG_4_9_14_0_2_um_filter_48_10</name>
    <dbReference type="NCBI Taxonomy" id="1975078"/>
    <lineage>
        <taxon>Bacteria</taxon>
        <taxon>Katanobacteria</taxon>
    </lineage>
</organism>
<evidence type="ECO:0000259" key="10">
    <source>
        <dbReference type="Pfam" id="PF02223"/>
    </source>
</evidence>
<comment type="caution">
    <text evidence="8">Lacks conserved residue(s) required for the propagation of feature annotation.</text>
</comment>
<dbReference type="GO" id="GO:0005737">
    <property type="term" value="C:cytoplasm"/>
    <property type="evidence" value="ECO:0007669"/>
    <property type="project" value="TreeGrafter"/>
</dbReference>
<reference evidence="12" key="1">
    <citation type="submission" date="2017-09" db="EMBL/GenBank/DDBJ databases">
        <title>Depth-based differentiation of microbial function through sediment-hosted aquifers and enrichment of novel symbionts in the deep terrestrial subsurface.</title>
        <authorList>
            <person name="Probst A.J."/>
            <person name="Ladd B."/>
            <person name="Jarett J.K."/>
            <person name="Geller-Mcgrath D.E."/>
            <person name="Sieber C.M.K."/>
            <person name="Emerson J.B."/>
            <person name="Anantharaman K."/>
            <person name="Thomas B.C."/>
            <person name="Malmstrom R."/>
            <person name="Stieglmeier M."/>
            <person name="Klingl A."/>
            <person name="Woyke T."/>
            <person name="Ryan C.M."/>
            <person name="Banfield J.F."/>
        </authorList>
    </citation>
    <scope>NUCLEOTIDE SEQUENCE [LARGE SCALE GENOMIC DNA]</scope>
</reference>
<evidence type="ECO:0000256" key="6">
    <source>
        <dbReference type="ARBA" id="ARBA00022840"/>
    </source>
</evidence>
<dbReference type="GO" id="GO:0005524">
    <property type="term" value="F:ATP binding"/>
    <property type="evidence" value="ECO:0007669"/>
    <property type="project" value="UniProtKB-UniRule"/>
</dbReference>
<keyword evidence="2 8" id="KW-0808">Transferase</keyword>
<dbReference type="Pfam" id="PF02223">
    <property type="entry name" value="Thymidylate_kin"/>
    <property type="match status" value="1"/>
</dbReference>
<dbReference type="InterPro" id="IPR039430">
    <property type="entry name" value="Thymidylate_kin-like_dom"/>
</dbReference>
<dbReference type="Proteomes" id="UP000228781">
    <property type="component" value="Unassembled WGS sequence"/>
</dbReference>
<dbReference type="InterPro" id="IPR027417">
    <property type="entry name" value="P-loop_NTPase"/>
</dbReference>
<feature type="region of interest" description="Disordered" evidence="9">
    <location>
        <begin position="1"/>
        <end position="29"/>
    </location>
</feature>
<dbReference type="GO" id="GO:0004798">
    <property type="term" value="F:dTMP kinase activity"/>
    <property type="evidence" value="ECO:0007669"/>
    <property type="project" value="UniProtKB-UniRule"/>
</dbReference>
<gene>
    <name evidence="8" type="primary">tmk</name>
    <name evidence="11" type="ORF">CO059_00770</name>
</gene>
<dbReference type="SUPFAM" id="SSF52540">
    <property type="entry name" value="P-loop containing nucleoside triphosphate hydrolases"/>
    <property type="match status" value="1"/>
</dbReference>
<dbReference type="EMBL" id="PFSK01000011">
    <property type="protein sequence ID" value="PJC23065.1"/>
    <property type="molecule type" value="Genomic_DNA"/>
</dbReference>
<feature type="compositionally biased region" description="Basic residues" evidence="9">
    <location>
        <begin position="16"/>
        <end position="29"/>
    </location>
</feature>
<name>A0A2M8EK04_UNCKA</name>
<evidence type="ECO:0000256" key="1">
    <source>
        <dbReference type="ARBA" id="ARBA00009776"/>
    </source>
</evidence>
<evidence type="ECO:0000256" key="7">
    <source>
        <dbReference type="ARBA" id="ARBA00048743"/>
    </source>
</evidence>
<dbReference type="HAMAP" id="MF_00165">
    <property type="entry name" value="Thymidylate_kinase"/>
    <property type="match status" value="1"/>
</dbReference>
<feature type="domain" description="Thymidylate kinase-like" evidence="10">
    <location>
        <begin position="36"/>
        <end position="230"/>
    </location>
</feature>
<dbReference type="CDD" id="cd01672">
    <property type="entry name" value="TMPK"/>
    <property type="match status" value="1"/>
</dbReference>
<keyword evidence="5 8" id="KW-0418">Kinase</keyword>
<accession>A0A2M8EK04</accession>
<comment type="catalytic activity">
    <reaction evidence="7 8">
        <text>dTMP + ATP = dTDP + ADP</text>
        <dbReference type="Rhea" id="RHEA:13517"/>
        <dbReference type="ChEBI" id="CHEBI:30616"/>
        <dbReference type="ChEBI" id="CHEBI:58369"/>
        <dbReference type="ChEBI" id="CHEBI:63528"/>
        <dbReference type="ChEBI" id="CHEBI:456216"/>
        <dbReference type="EC" id="2.7.4.9"/>
    </reaction>
</comment>
<dbReference type="PANTHER" id="PTHR10344">
    <property type="entry name" value="THYMIDYLATE KINASE"/>
    <property type="match status" value="1"/>
</dbReference>
<dbReference type="GO" id="GO:0006235">
    <property type="term" value="P:dTTP biosynthetic process"/>
    <property type="evidence" value="ECO:0007669"/>
    <property type="project" value="UniProtKB-UniRule"/>
</dbReference>
<dbReference type="GO" id="GO:0006227">
    <property type="term" value="P:dUDP biosynthetic process"/>
    <property type="evidence" value="ECO:0007669"/>
    <property type="project" value="TreeGrafter"/>
</dbReference>
<protein>
    <recommendedName>
        <fullName evidence="8">Thymidylate kinase</fullName>
        <ecNumber evidence="8">2.7.4.9</ecNumber>
    </recommendedName>
    <alternativeName>
        <fullName evidence="8">dTMP kinase</fullName>
    </alternativeName>
</protein>
<evidence type="ECO:0000256" key="4">
    <source>
        <dbReference type="ARBA" id="ARBA00022741"/>
    </source>
</evidence>
<comment type="function">
    <text evidence="8">Phosphorylation of dTMP to form dTDP in both de novo and salvage pathways of dTTP synthesis.</text>
</comment>
<keyword evidence="4 8" id="KW-0547">Nucleotide-binding</keyword>